<feature type="compositionally biased region" description="Acidic residues" evidence="1">
    <location>
        <begin position="75"/>
        <end position="116"/>
    </location>
</feature>
<dbReference type="AlphaFoldDB" id="A0AAX6N0I0"/>
<evidence type="ECO:0000313" key="3">
    <source>
        <dbReference type="Proteomes" id="UP001369815"/>
    </source>
</evidence>
<keyword evidence="3" id="KW-1185">Reference proteome</keyword>
<comment type="caution">
    <text evidence="2">The sequence shown here is derived from an EMBL/GenBank/DDBJ whole genome shotgun (WGS) entry which is preliminary data.</text>
</comment>
<sequence length="131" mass="13810">MLTITTAANPAAIATTGAPVILGPAAVDPSSDPPDPPEPPELLLEEDEPPPLEVELGLELLLPDISLDVIIPNPVEEDELGSDDDMEEEDEDDAVSDEEDEAEDESVAEEDEEESVAEPVALLSVMVVVVS</sequence>
<dbReference type="EMBL" id="JBANMG010000001">
    <property type="protein sequence ID" value="KAK6958420.1"/>
    <property type="molecule type" value="Genomic_DNA"/>
</dbReference>
<feature type="compositionally biased region" description="Pro residues" evidence="1">
    <location>
        <begin position="31"/>
        <end position="40"/>
    </location>
</feature>
<feature type="compositionally biased region" description="Low complexity" evidence="1">
    <location>
        <begin position="1"/>
        <end position="30"/>
    </location>
</feature>
<name>A0AAX6N0I0_9PEZI</name>
<proteinExistence type="predicted"/>
<reference evidence="2 3" key="1">
    <citation type="journal article" date="2024" name="Front Chem Biol">
        <title>Unveiling the potential of Daldinia eschscholtzii MFLUCC 19-0629 through bioactivity and bioinformatics studies for enhanced sustainable agriculture production.</title>
        <authorList>
            <person name="Brooks S."/>
            <person name="Weaver J.A."/>
            <person name="Klomchit A."/>
            <person name="Alharthi S.A."/>
            <person name="Onlamun T."/>
            <person name="Nurani R."/>
            <person name="Vong T.K."/>
            <person name="Alberti F."/>
            <person name="Greco C."/>
        </authorList>
    </citation>
    <scope>NUCLEOTIDE SEQUENCE [LARGE SCALE GENOMIC DNA]</scope>
    <source>
        <strain evidence="2">MFLUCC 19-0629</strain>
    </source>
</reference>
<dbReference type="Proteomes" id="UP001369815">
    <property type="component" value="Unassembled WGS sequence"/>
</dbReference>
<accession>A0AAX6N0I0</accession>
<protein>
    <submittedName>
        <fullName evidence="2">Uncharacterized protein</fullName>
    </submittedName>
</protein>
<evidence type="ECO:0000313" key="2">
    <source>
        <dbReference type="EMBL" id="KAK6958420.1"/>
    </source>
</evidence>
<organism evidence="2 3">
    <name type="scientific">Daldinia eschscholtzii</name>
    <dbReference type="NCBI Taxonomy" id="292717"/>
    <lineage>
        <taxon>Eukaryota</taxon>
        <taxon>Fungi</taxon>
        <taxon>Dikarya</taxon>
        <taxon>Ascomycota</taxon>
        <taxon>Pezizomycotina</taxon>
        <taxon>Sordariomycetes</taxon>
        <taxon>Xylariomycetidae</taxon>
        <taxon>Xylariales</taxon>
        <taxon>Hypoxylaceae</taxon>
        <taxon>Daldinia</taxon>
    </lineage>
</organism>
<evidence type="ECO:0000256" key="1">
    <source>
        <dbReference type="SAM" id="MobiDB-lite"/>
    </source>
</evidence>
<gene>
    <name evidence="2" type="ORF">Daesc_001220</name>
</gene>
<feature type="region of interest" description="Disordered" evidence="1">
    <location>
        <begin position="1"/>
        <end position="49"/>
    </location>
</feature>
<feature type="region of interest" description="Disordered" evidence="1">
    <location>
        <begin position="69"/>
        <end position="119"/>
    </location>
</feature>